<dbReference type="FunFam" id="1.10.287.130:FF:000008">
    <property type="entry name" value="Two-component sensor histidine kinase"/>
    <property type="match status" value="1"/>
</dbReference>
<comment type="subcellular location">
    <subcellularLocation>
        <location evidence="2">Cell membrane</location>
        <topology evidence="2">Multi-pass membrane protein</topology>
    </subcellularLocation>
</comment>
<evidence type="ECO:0000256" key="6">
    <source>
        <dbReference type="ARBA" id="ARBA00022679"/>
    </source>
</evidence>
<dbReference type="InterPro" id="IPR036097">
    <property type="entry name" value="HisK_dim/P_sf"/>
</dbReference>
<gene>
    <name evidence="17" type="ORF">SAMN05446037_103038</name>
</gene>
<evidence type="ECO:0000256" key="13">
    <source>
        <dbReference type="ARBA" id="ARBA00023136"/>
    </source>
</evidence>
<keyword evidence="5" id="KW-0597">Phosphoprotein</keyword>
<evidence type="ECO:0000256" key="11">
    <source>
        <dbReference type="ARBA" id="ARBA00022989"/>
    </source>
</evidence>
<keyword evidence="18" id="KW-1185">Reference proteome</keyword>
<dbReference type="PANTHER" id="PTHR45528">
    <property type="entry name" value="SENSOR HISTIDINE KINASE CPXA"/>
    <property type="match status" value="1"/>
</dbReference>
<organism evidence="17 18">
    <name type="scientific">Anaerovirgula multivorans</name>
    <dbReference type="NCBI Taxonomy" id="312168"/>
    <lineage>
        <taxon>Bacteria</taxon>
        <taxon>Bacillati</taxon>
        <taxon>Bacillota</taxon>
        <taxon>Clostridia</taxon>
        <taxon>Peptostreptococcales</taxon>
        <taxon>Natronincolaceae</taxon>
        <taxon>Anaerovirgula</taxon>
    </lineage>
</organism>
<dbReference type="AlphaFoldDB" id="A0A239ITN0"/>
<evidence type="ECO:0000256" key="3">
    <source>
        <dbReference type="ARBA" id="ARBA00012438"/>
    </source>
</evidence>
<keyword evidence="11 15" id="KW-1133">Transmembrane helix</keyword>
<dbReference type="InterPro" id="IPR036890">
    <property type="entry name" value="HATPase_C_sf"/>
</dbReference>
<evidence type="ECO:0000256" key="7">
    <source>
        <dbReference type="ARBA" id="ARBA00022692"/>
    </source>
</evidence>
<dbReference type="SMART" id="SM00388">
    <property type="entry name" value="HisKA"/>
    <property type="match status" value="1"/>
</dbReference>
<dbReference type="GO" id="GO:0005524">
    <property type="term" value="F:ATP binding"/>
    <property type="evidence" value="ECO:0007669"/>
    <property type="project" value="UniProtKB-KW"/>
</dbReference>
<feature type="transmembrane region" description="Helical" evidence="15">
    <location>
        <begin position="58"/>
        <end position="80"/>
    </location>
</feature>
<evidence type="ECO:0000313" key="18">
    <source>
        <dbReference type="Proteomes" id="UP000198304"/>
    </source>
</evidence>
<evidence type="ECO:0000259" key="16">
    <source>
        <dbReference type="PROSITE" id="PS50109"/>
    </source>
</evidence>
<feature type="compositionally biased region" description="Acidic residues" evidence="14">
    <location>
        <begin position="17"/>
        <end position="27"/>
    </location>
</feature>
<dbReference type="InterPro" id="IPR003594">
    <property type="entry name" value="HATPase_dom"/>
</dbReference>
<dbReference type="SUPFAM" id="SSF47384">
    <property type="entry name" value="Homodimeric domain of signal transducing histidine kinase"/>
    <property type="match status" value="1"/>
</dbReference>
<dbReference type="SMART" id="SM00387">
    <property type="entry name" value="HATPase_c"/>
    <property type="match status" value="1"/>
</dbReference>
<comment type="catalytic activity">
    <reaction evidence="1">
        <text>ATP + protein L-histidine = ADP + protein N-phospho-L-histidine.</text>
        <dbReference type="EC" id="2.7.13.3"/>
    </reaction>
</comment>
<dbReference type="Pfam" id="PF00512">
    <property type="entry name" value="HisKA"/>
    <property type="match status" value="1"/>
</dbReference>
<keyword evidence="9 17" id="KW-0418">Kinase</keyword>
<evidence type="ECO:0000256" key="8">
    <source>
        <dbReference type="ARBA" id="ARBA00022741"/>
    </source>
</evidence>
<protein>
    <recommendedName>
        <fullName evidence="3">histidine kinase</fullName>
        <ecNumber evidence="3">2.7.13.3</ecNumber>
    </recommendedName>
</protein>
<dbReference type="SUPFAM" id="SSF55874">
    <property type="entry name" value="ATPase domain of HSP90 chaperone/DNA topoisomerase II/histidine kinase"/>
    <property type="match status" value="1"/>
</dbReference>
<feature type="transmembrane region" description="Helical" evidence="15">
    <location>
        <begin position="241"/>
        <end position="265"/>
    </location>
</feature>
<accession>A0A239ITN0</accession>
<keyword evidence="10" id="KW-0067">ATP-binding</keyword>
<dbReference type="InterPro" id="IPR050398">
    <property type="entry name" value="HssS/ArlS-like"/>
</dbReference>
<evidence type="ECO:0000256" key="2">
    <source>
        <dbReference type="ARBA" id="ARBA00004651"/>
    </source>
</evidence>
<feature type="transmembrane region" description="Helical" evidence="15">
    <location>
        <begin position="286"/>
        <end position="306"/>
    </location>
</feature>
<keyword evidence="12" id="KW-0902">Two-component regulatory system</keyword>
<reference evidence="17 18" key="1">
    <citation type="submission" date="2017-06" db="EMBL/GenBank/DDBJ databases">
        <authorList>
            <person name="Kim H.J."/>
            <person name="Triplett B.A."/>
        </authorList>
    </citation>
    <scope>NUCLEOTIDE SEQUENCE [LARGE SCALE GENOMIC DNA]</scope>
    <source>
        <strain evidence="17 18">SCA</strain>
    </source>
</reference>
<dbReference type="RefSeq" id="WP_242975217.1">
    <property type="nucleotide sequence ID" value="NZ_FZOJ01000030.1"/>
</dbReference>
<dbReference type="InterPro" id="IPR005467">
    <property type="entry name" value="His_kinase_dom"/>
</dbReference>
<evidence type="ECO:0000313" key="17">
    <source>
        <dbReference type="EMBL" id="SNS96742.1"/>
    </source>
</evidence>
<keyword evidence="6" id="KW-0808">Transferase</keyword>
<feature type="transmembrane region" description="Helical" evidence="15">
    <location>
        <begin position="321"/>
        <end position="344"/>
    </location>
</feature>
<keyword evidence="4" id="KW-1003">Cell membrane</keyword>
<dbReference type="Proteomes" id="UP000198304">
    <property type="component" value="Unassembled WGS sequence"/>
</dbReference>
<feature type="region of interest" description="Disordered" evidence="14">
    <location>
        <begin position="1"/>
        <end position="50"/>
    </location>
</feature>
<dbReference type="Gene3D" id="1.10.287.130">
    <property type="match status" value="1"/>
</dbReference>
<name>A0A239ITN0_9FIRM</name>
<dbReference type="GO" id="GO:0000155">
    <property type="term" value="F:phosphorelay sensor kinase activity"/>
    <property type="evidence" value="ECO:0007669"/>
    <property type="project" value="InterPro"/>
</dbReference>
<evidence type="ECO:0000256" key="14">
    <source>
        <dbReference type="SAM" id="MobiDB-lite"/>
    </source>
</evidence>
<evidence type="ECO:0000256" key="12">
    <source>
        <dbReference type="ARBA" id="ARBA00023012"/>
    </source>
</evidence>
<dbReference type="Pfam" id="PF02518">
    <property type="entry name" value="HATPase_c"/>
    <property type="match status" value="1"/>
</dbReference>
<dbReference type="Gene3D" id="3.30.565.10">
    <property type="entry name" value="Histidine kinase-like ATPase, C-terminal domain"/>
    <property type="match status" value="1"/>
</dbReference>
<evidence type="ECO:0000256" key="1">
    <source>
        <dbReference type="ARBA" id="ARBA00000085"/>
    </source>
</evidence>
<keyword evidence="8" id="KW-0547">Nucleotide-binding</keyword>
<keyword evidence="13 15" id="KW-0472">Membrane</keyword>
<dbReference type="GO" id="GO:0005886">
    <property type="term" value="C:plasma membrane"/>
    <property type="evidence" value="ECO:0007669"/>
    <property type="project" value="UniProtKB-SubCell"/>
</dbReference>
<evidence type="ECO:0000256" key="9">
    <source>
        <dbReference type="ARBA" id="ARBA00022777"/>
    </source>
</evidence>
<keyword evidence="7 15" id="KW-0812">Transmembrane</keyword>
<sequence>MDTNLNNNKDADKEETNQQEEYNENQENEMNLKDREEVQQHTSKENKKIETHKKHNRFIASTLAIVMMILIFAIASVFSYEVVRESSFFPTKNHTKDYVESHDFVYGLARLTRYLHESKVQNNDWYDRRYENLESIKYYVSDKDNTFSISNLEDTTNKALQKEIKDSIFYLEIKFDENGNGEVESSLGKRFYKEAFLNNLTYSNKEDYAGLDIVYIVPKDFDNYNDFFTDNMKSSYVLNNYLILILIIGAISILILTIVAFSLPYSSQRKAAICKLYNRMFLELKILPWMGFVSIFFVTVFTGYGYNDFNIETTIYDANTFFYLIGIPVTFVLYLLIYLTIVYIKYIYYTGFKEGFLRNSIVGRICLNVFRDSKKILKEIAKIDIREDHHKKLFMILGVNLLALWIIALSTPLGFILAIAYSVFLFKYLLKLIGKVKSLNEATSQLAEGNFAITLDENIGILSPIAQNLNNIKEGFQLAVDKEIKSQKMKTELISNVSHDLKTPLTSIITYVDLLKNQDITAETQKEYIDILDKKSKRLKVLIEDLFEASKANSGNVELYLEKLDVIALFRQTLGELQEKINHSTLQMKINAPENKIICELDGKRTYRVFENIMSNILKYALPSSRVYIDIIENEQEVSFTFKNISAYEMNFDAAEITERFTRGDKSRNTDGSGLGLAIAKSFIELQNGGLKIIIDGDLFKLIVTFPKVE</sequence>
<feature type="domain" description="Histidine kinase" evidence="16">
    <location>
        <begin position="496"/>
        <end position="710"/>
    </location>
</feature>
<evidence type="ECO:0000256" key="15">
    <source>
        <dbReference type="SAM" id="Phobius"/>
    </source>
</evidence>
<evidence type="ECO:0000256" key="5">
    <source>
        <dbReference type="ARBA" id="ARBA00022553"/>
    </source>
</evidence>
<dbReference type="PROSITE" id="PS50109">
    <property type="entry name" value="HIS_KIN"/>
    <property type="match status" value="1"/>
</dbReference>
<dbReference type="InterPro" id="IPR003661">
    <property type="entry name" value="HisK_dim/P_dom"/>
</dbReference>
<dbReference type="EMBL" id="FZOJ01000030">
    <property type="protein sequence ID" value="SNS96742.1"/>
    <property type="molecule type" value="Genomic_DNA"/>
</dbReference>
<proteinExistence type="predicted"/>
<feature type="compositionally biased region" description="Basic and acidic residues" evidence="14">
    <location>
        <begin position="30"/>
        <end position="49"/>
    </location>
</feature>
<dbReference type="CDD" id="cd00082">
    <property type="entry name" value="HisKA"/>
    <property type="match status" value="1"/>
</dbReference>
<dbReference type="EC" id="2.7.13.3" evidence="3"/>
<dbReference type="PANTHER" id="PTHR45528:SF1">
    <property type="entry name" value="SENSOR HISTIDINE KINASE CPXA"/>
    <property type="match status" value="1"/>
</dbReference>
<evidence type="ECO:0000256" key="4">
    <source>
        <dbReference type="ARBA" id="ARBA00022475"/>
    </source>
</evidence>
<evidence type="ECO:0000256" key="10">
    <source>
        <dbReference type="ARBA" id="ARBA00022840"/>
    </source>
</evidence>